<evidence type="ECO:0000256" key="2">
    <source>
        <dbReference type="ARBA" id="ARBA00009773"/>
    </source>
</evidence>
<feature type="transmembrane region" description="Helical" evidence="6">
    <location>
        <begin position="35"/>
        <end position="53"/>
    </location>
</feature>
<feature type="transmembrane region" description="Helical" evidence="6">
    <location>
        <begin position="312"/>
        <end position="343"/>
    </location>
</feature>
<name>A0A9D1S4V1_9FIRM</name>
<dbReference type="AlphaFoldDB" id="A0A9D1S4V1"/>
<feature type="transmembrane region" description="Helical" evidence="6">
    <location>
        <begin position="60"/>
        <end position="85"/>
    </location>
</feature>
<evidence type="ECO:0000313" key="7">
    <source>
        <dbReference type="EMBL" id="HIU46642.1"/>
    </source>
</evidence>
<evidence type="ECO:0000256" key="4">
    <source>
        <dbReference type="ARBA" id="ARBA00022989"/>
    </source>
</evidence>
<dbReference type="EMBL" id="DVNK01000035">
    <property type="protein sequence ID" value="HIU46642.1"/>
    <property type="molecule type" value="Genomic_DNA"/>
</dbReference>
<comment type="similarity">
    <text evidence="2">Belongs to the autoinducer-2 exporter (AI-2E) (TC 2.A.86) family.</text>
</comment>
<feature type="transmembrane region" description="Helical" evidence="6">
    <location>
        <begin position="220"/>
        <end position="237"/>
    </location>
</feature>
<gene>
    <name evidence="7" type="ORF">IAC59_05240</name>
</gene>
<dbReference type="InterPro" id="IPR002549">
    <property type="entry name" value="AI-2E-like"/>
</dbReference>
<feature type="transmembrane region" description="Helical" evidence="6">
    <location>
        <begin position="243"/>
        <end position="269"/>
    </location>
</feature>
<dbReference type="Pfam" id="PF01594">
    <property type="entry name" value="AI-2E_transport"/>
    <property type="match status" value="1"/>
</dbReference>
<dbReference type="GO" id="GO:0016020">
    <property type="term" value="C:membrane"/>
    <property type="evidence" value="ECO:0007669"/>
    <property type="project" value="UniProtKB-SubCell"/>
</dbReference>
<comment type="caution">
    <text evidence="7">The sequence shown here is derived from an EMBL/GenBank/DDBJ whole genome shotgun (WGS) entry which is preliminary data.</text>
</comment>
<evidence type="ECO:0000256" key="6">
    <source>
        <dbReference type="SAM" id="Phobius"/>
    </source>
</evidence>
<dbReference type="GO" id="GO:0055085">
    <property type="term" value="P:transmembrane transport"/>
    <property type="evidence" value="ECO:0007669"/>
    <property type="project" value="TreeGrafter"/>
</dbReference>
<reference evidence="7" key="2">
    <citation type="journal article" date="2021" name="PeerJ">
        <title>Extensive microbial diversity within the chicken gut microbiome revealed by metagenomics and culture.</title>
        <authorList>
            <person name="Gilroy R."/>
            <person name="Ravi A."/>
            <person name="Getino M."/>
            <person name="Pursley I."/>
            <person name="Horton D.L."/>
            <person name="Alikhan N.F."/>
            <person name="Baker D."/>
            <person name="Gharbi K."/>
            <person name="Hall N."/>
            <person name="Watson M."/>
            <person name="Adriaenssens E.M."/>
            <person name="Foster-Nyarko E."/>
            <person name="Jarju S."/>
            <person name="Secka A."/>
            <person name="Antonio M."/>
            <person name="Oren A."/>
            <person name="Chaudhuri R.R."/>
            <person name="La Ragione R."/>
            <person name="Hildebrand F."/>
            <person name="Pallen M.J."/>
        </authorList>
    </citation>
    <scope>NUCLEOTIDE SEQUENCE</scope>
    <source>
        <strain evidence="7">ChiSxjej2B14-8506</strain>
    </source>
</reference>
<evidence type="ECO:0000256" key="3">
    <source>
        <dbReference type="ARBA" id="ARBA00022692"/>
    </source>
</evidence>
<dbReference type="PANTHER" id="PTHR21716:SF62">
    <property type="entry name" value="TRANSPORT PROTEIN YDBI-RELATED"/>
    <property type="match status" value="1"/>
</dbReference>
<sequence length="356" mass="37535">MEWLRRRRPLIILLVLVGAVLLAFGNVVGALLQLCIGGAALAFVLLPLVKILSRRMKRSVAILTSFAIVSVALIGVVVMLVPVLAGQVQLLMRSLPGMGASISALTDRLSELLANAGDSGLLDARGTLAQQLNARLEELPGQVVGALGGLLGGTATMVSSIADGVGRFSLMIILCYYFLKDRERMLMQLELMLPSSVRARVIAAGSLIQRELSGYVRGQLLISLIVGVITAAGLAALRVPSFLVLGLITAVFNLIPYFGAILGTIPIVLLTLSMGWIKVLEVGIMLFVAQQIENMVIAPRVTGRTTGLHPVAVILALTAGGYLGGVMGMVFAIPGAIVVRGVLRDAVLRGDMREDA</sequence>
<dbReference type="PANTHER" id="PTHR21716">
    <property type="entry name" value="TRANSMEMBRANE PROTEIN"/>
    <property type="match status" value="1"/>
</dbReference>
<feature type="transmembrane region" description="Helical" evidence="6">
    <location>
        <begin position="157"/>
        <end position="179"/>
    </location>
</feature>
<evidence type="ECO:0000256" key="1">
    <source>
        <dbReference type="ARBA" id="ARBA00004141"/>
    </source>
</evidence>
<organism evidence="7 8">
    <name type="scientific">Candidatus Fimadaptatus faecigallinarum</name>
    <dbReference type="NCBI Taxonomy" id="2840814"/>
    <lineage>
        <taxon>Bacteria</taxon>
        <taxon>Bacillati</taxon>
        <taxon>Bacillota</taxon>
        <taxon>Clostridia</taxon>
        <taxon>Eubacteriales</taxon>
        <taxon>Candidatus Fimadaptatus</taxon>
    </lineage>
</organism>
<keyword evidence="5 6" id="KW-0472">Membrane</keyword>
<comment type="subcellular location">
    <subcellularLocation>
        <location evidence="1">Membrane</location>
        <topology evidence="1">Multi-pass membrane protein</topology>
    </subcellularLocation>
</comment>
<proteinExistence type="inferred from homology"/>
<evidence type="ECO:0000256" key="5">
    <source>
        <dbReference type="ARBA" id="ARBA00023136"/>
    </source>
</evidence>
<evidence type="ECO:0000313" key="8">
    <source>
        <dbReference type="Proteomes" id="UP000824123"/>
    </source>
</evidence>
<reference evidence="7" key="1">
    <citation type="submission" date="2020-10" db="EMBL/GenBank/DDBJ databases">
        <authorList>
            <person name="Gilroy R."/>
        </authorList>
    </citation>
    <scope>NUCLEOTIDE SEQUENCE</scope>
    <source>
        <strain evidence="7">ChiSxjej2B14-8506</strain>
    </source>
</reference>
<dbReference type="Proteomes" id="UP000824123">
    <property type="component" value="Unassembled WGS sequence"/>
</dbReference>
<protein>
    <submittedName>
        <fullName evidence="7">AI-2E family transporter</fullName>
    </submittedName>
</protein>
<keyword evidence="4 6" id="KW-1133">Transmembrane helix</keyword>
<accession>A0A9D1S4V1</accession>
<keyword evidence="3 6" id="KW-0812">Transmembrane</keyword>